<dbReference type="RefSeq" id="WP_006088286.1">
    <property type="nucleotide sequence ID" value="NZ_AOHW01000006.1"/>
</dbReference>
<evidence type="ECO:0000313" key="2">
    <source>
        <dbReference type="EMBL" id="ELY45852.1"/>
    </source>
</evidence>
<evidence type="ECO:0000313" key="3">
    <source>
        <dbReference type="Proteomes" id="UP000011599"/>
    </source>
</evidence>
<protein>
    <submittedName>
        <fullName evidence="2">Uncharacterized protein</fullName>
    </submittedName>
</protein>
<dbReference type="PATRIC" id="fig|1114856.3.peg.595"/>
<organism evidence="2 3">
    <name type="scientific">Natronorubrum tibetense GA33</name>
    <dbReference type="NCBI Taxonomy" id="1114856"/>
    <lineage>
        <taxon>Archaea</taxon>
        <taxon>Methanobacteriati</taxon>
        <taxon>Methanobacteriota</taxon>
        <taxon>Stenosarchaea group</taxon>
        <taxon>Halobacteria</taxon>
        <taxon>Halobacteriales</taxon>
        <taxon>Natrialbaceae</taxon>
        <taxon>Natronorubrum</taxon>
    </lineage>
</organism>
<dbReference type="STRING" id="1114856.GCA_000383975_03649"/>
<dbReference type="eggNOG" id="arCOG06283">
    <property type="taxonomic scope" value="Archaea"/>
</dbReference>
<feature type="compositionally biased region" description="Polar residues" evidence="1">
    <location>
        <begin position="127"/>
        <end position="137"/>
    </location>
</feature>
<feature type="region of interest" description="Disordered" evidence="1">
    <location>
        <begin position="115"/>
        <end position="139"/>
    </location>
</feature>
<sequence>MQFKPVPEPPSDIEAIGPILEAVPSEAGAVDDCCQHLIAETSLESRSEAETWLVFLRALELVTEEPAGYRRRSDAKGMIDGASPNSDRLQRAFRDRVYGADSVLEILERAETPLSTEEAGAEFRQRATASNRRSNVGRNRLDDGDRVNRLLEWTTLLGLGDRTDDGRYR</sequence>
<name>L9W905_9EURY</name>
<dbReference type="InterPro" id="IPR058821">
    <property type="entry name" value="Double_WHD-containing_halo"/>
</dbReference>
<accession>L9W905</accession>
<evidence type="ECO:0000256" key="1">
    <source>
        <dbReference type="SAM" id="MobiDB-lite"/>
    </source>
</evidence>
<comment type="caution">
    <text evidence="2">The sequence shown here is derived from an EMBL/GenBank/DDBJ whole genome shotgun (WGS) entry which is preliminary data.</text>
</comment>
<gene>
    <name evidence="2" type="ORF">C496_02882</name>
</gene>
<dbReference type="Pfam" id="PF25947">
    <property type="entry name" value="WHD_halo_double"/>
    <property type="match status" value="1"/>
</dbReference>
<proteinExistence type="predicted"/>
<dbReference type="Proteomes" id="UP000011599">
    <property type="component" value="Unassembled WGS sequence"/>
</dbReference>
<dbReference type="AlphaFoldDB" id="L9W905"/>
<dbReference type="OrthoDB" id="170219at2157"/>
<dbReference type="EMBL" id="AOHW01000006">
    <property type="protein sequence ID" value="ELY45852.1"/>
    <property type="molecule type" value="Genomic_DNA"/>
</dbReference>
<reference evidence="2 3" key="1">
    <citation type="journal article" date="2014" name="PLoS Genet.">
        <title>Phylogenetically driven sequencing of extremely halophilic archaea reveals strategies for static and dynamic osmo-response.</title>
        <authorList>
            <person name="Becker E.A."/>
            <person name="Seitzer P.M."/>
            <person name="Tritt A."/>
            <person name="Larsen D."/>
            <person name="Krusor M."/>
            <person name="Yao A.I."/>
            <person name="Wu D."/>
            <person name="Madern D."/>
            <person name="Eisen J.A."/>
            <person name="Darling A.E."/>
            <person name="Facciotti M.T."/>
        </authorList>
    </citation>
    <scope>NUCLEOTIDE SEQUENCE [LARGE SCALE GENOMIC DNA]</scope>
    <source>
        <strain evidence="2 3">GA33</strain>
    </source>
</reference>
<keyword evidence="3" id="KW-1185">Reference proteome</keyword>